<accession>A0A384JUI1</accession>
<keyword evidence="2" id="KW-0808">Transferase</keyword>
<feature type="domain" description="O-methyltransferase C-terminal" evidence="4">
    <location>
        <begin position="236"/>
        <end position="394"/>
    </location>
</feature>
<dbReference type="Gene3D" id="1.10.10.10">
    <property type="entry name" value="Winged helix-like DNA-binding domain superfamily/Winged helix DNA-binding domain"/>
    <property type="match status" value="1"/>
</dbReference>
<dbReference type="InterPro" id="IPR036388">
    <property type="entry name" value="WH-like_DNA-bd_sf"/>
</dbReference>
<evidence type="ECO:0000256" key="1">
    <source>
        <dbReference type="ARBA" id="ARBA00022603"/>
    </source>
</evidence>
<dbReference type="Gene3D" id="3.40.50.150">
    <property type="entry name" value="Vaccinia Virus protein VP39"/>
    <property type="match status" value="1"/>
</dbReference>
<gene>
    <name evidence="5" type="ORF">BCIN_10g01990</name>
</gene>
<dbReference type="KEGG" id="bfu:BCIN_10g01990"/>
<dbReference type="SUPFAM" id="SSF53335">
    <property type="entry name" value="S-adenosyl-L-methionine-dependent methyltransferases"/>
    <property type="match status" value="1"/>
</dbReference>
<dbReference type="OMA" id="ELPWHEE"/>
<dbReference type="Proteomes" id="UP000001798">
    <property type="component" value="Chromosome 10"/>
</dbReference>
<dbReference type="PANTHER" id="PTHR43712:SF12">
    <property type="entry name" value="STERIGMATOCYSTIN 8-O-METHYLTRANSFERASE"/>
    <property type="match status" value="1"/>
</dbReference>
<dbReference type="InterPro" id="IPR036390">
    <property type="entry name" value="WH_DNA-bd_sf"/>
</dbReference>
<evidence type="ECO:0000256" key="3">
    <source>
        <dbReference type="ARBA" id="ARBA00022691"/>
    </source>
</evidence>
<dbReference type="CDD" id="cd02440">
    <property type="entry name" value="AdoMet_MTases"/>
    <property type="match status" value="1"/>
</dbReference>
<dbReference type="RefSeq" id="XP_001546858.1">
    <property type="nucleotide sequence ID" value="XM_001546808.2"/>
</dbReference>
<dbReference type="InterPro" id="IPR016461">
    <property type="entry name" value="COMT-like"/>
</dbReference>
<reference evidence="5 6" key="3">
    <citation type="journal article" date="2017" name="Mol. Plant Pathol.">
        <title>A gapless genome sequence of the fungus Botrytis cinerea.</title>
        <authorList>
            <person name="Van Kan J.A."/>
            <person name="Stassen J.H."/>
            <person name="Mosbach A."/>
            <person name="Van Der Lee T.A."/>
            <person name="Faino L."/>
            <person name="Farmer A.D."/>
            <person name="Papasotiriou D.G."/>
            <person name="Zhou S."/>
            <person name="Seidl M.F."/>
            <person name="Cottam E."/>
            <person name="Edel D."/>
            <person name="Hahn M."/>
            <person name="Schwartz D.C."/>
            <person name="Dietrich R.A."/>
            <person name="Widdison S."/>
            <person name="Scalliet G."/>
        </authorList>
    </citation>
    <scope>NUCLEOTIDE SEQUENCE [LARGE SCALE GENOMIC DNA]</scope>
    <source>
        <strain evidence="5 6">B05.10</strain>
    </source>
</reference>
<dbReference type="EMBL" id="CP009814">
    <property type="protein sequence ID" value="ATZ54180.1"/>
    <property type="molecule type" value="Genomic_DNA"/>
</dbReference>
<reference evidence="5 6" key="2">
    <citation type="journal article" date="2012" name="Eukaryot. Cell">
        <title>Genome update of Botrytis cinerea strains B05.10 and T4.</title>
        <authorList>
            <person name="Staats M."/>
            <person name="van Kan J.A."/>
        </authorList>
    </citation>
    <scope>NUCLEOTIDE SEQUENCE [LARGE SCALE GENOMIC DNA]</scope>
    <source>
        <strain evidence="5 6">B05.10</strain>
    </source>
</reference>
<dbReference type="AlphaFoldDB" id="A0A384JUI1"/>
<dbReference type="GO" id="GO:0008171">
    <property type="term" value="F:O-methyltransferase activity"/>
    <property type="evidence" value="ECO:0007669"/>
    <property type="project" value="InterPro"/>
</dbReference>
<protein>
    <recommendedName>
        <fullName evidence="4">O-methyltransferase C-terminal domain-containing protein</fullName>
    </recommendedName>
</protein>
<keyword evidence="1" id="KW-0489">Methyltransferase</keyword>
<dbReference type="InterPro" id="IPR001077">
    <property type="entry name" value="COMT_C"/>
</dbReference>
<evidence type="ECO:0000259" key="4">
    <source>
        <dbReference type="Pfam" id="PF00891"/>
    </source>
</evidence>
<dbReference type="Pfam" id="PF00891">
    <property type="entry name" value="Methyltransf_2"/>
    <property type="match status" value="1"/>
</dbReference>
<dbReference type="PROSITE" id="PS51683">
    <property type="entry name" value="SAM_OMT_II"/>
    <property type="match status" value="1"/>
</dbReference>
<dbReference type="GO" id="GO:0032259">
    <property type="term" value="P:methylation"/>
    <property type="evidence" value="ECO:0007669"/>
    <property type="project" value="UniProtKB-KW"/>
</dbReference>
<dbReference type="GeneID" id="5427318"/>
<dbReference type="VEuPathDB" id="FungiDB:Bcin10g01990"/>
<dbReference type="OrthoDB" id="1606438at2759"/>
<name>A0A384JUI1_BOTFB</name>
<sequence>MAPPSQITVLATTISSCTAIVNEYFLKNKLPLPSFDISGPPRIIIQPHEKEVAAAYAEVLKATMELHHLMLGPTAALMSTSAMDSMSLQFIYAYDMVNTFPINGEATYEQISEKCGLNVIDTRRILGYAMTNHIFKEVRPGVVAHTAASKLLASDPLLTDYVGIVTEERFQAAAHTVEAVQKFGYAKEPNQTGYSIGHRTNKGLYEELSAYPSRGKRFANAMCAFTSRNDLSLLCERYDWRSLESATMVDVGGGYGPISISLAKSFPDLKFIVQDFAGAIAEGPAYVPAEISDRINFMAYDMLTPQTVRNIDVIFFRAIFHNWTDHYCIKILRNQIPALKKGSRLLIVEPLLVESGELPWHEERRLRTMNLNMLSYFGSREKSMEDWKELFREADERFEIKNAVKLGDSLTSILEVMWTGE</sequence>
<keyword evidence="6" id="KW-1185">Reference proteome</keyword>
<keyword evidence="3" id="KW-0949">S-adenosyl-L-methionine</keyword>
<dbReference type="PANTHER" id="PTHR43712">
    <property type="entry name" value="PUTATIVE (AFU_ORTHOLOGUE AFUA_4G14580)-RELATED"/>
    <property type="match status" value="1"/>
</dbReference>
<dbReference type="SUPFAM" id="SSF46785">
    <property type="entry name" value="Winged helix' DNA-binding domain"/>
    <property type="match status" value="1"/>
</dbReference>
<evidence type="ECO:0000313" key="5">
    <source>
        <dbReference type="EMBL" id="ATZ54180.1"/>
    </source>
</evidence>
<evidence type="ECO:0000256" key="2">
    <source>
        <dbReference type="ARBA" id="ARBA00022679"/>
    </source>
</evidence>
<reference evidence="5 6" key="1">
    <citation type="journal article" date="2011" name="PLoS Genet.">
        <title>Genomic analysis of the necrotrophic fungal pathogens Sclerotinia sclerotiorum and Botrytis cinerea.</title>
        <authorList>
            <person name="Amselem J."/>
            <person name="Cuomo C.A."/>
            <person name="van Kan J.A."/>
            <person name="Viaud M."/>
            <person name="Benito E.P."/>
            <person name="Couloux A."/>
            <person name="Coutinho P.M."/>
            <person name="de Vries R.P."/>
            <person name="Dyer P.S."/>
            <person name="Fillinger S."/>
            <person name="Fournier E."/>
            <person name="Gout L."/>
            <person name="Hahn M."/>
            <person name="Kohn L."/>
            <person name="Lapalu N."/>
            <person name="Plummer K.M."/>
            <person name="Pradier J.M."/>
            <person name="Quevillon E."/>
            <person name="Sharon A."/>
            <person name="Simon A."/>
            <person name="ten Have A."/>
            <person name="Tudzynski B."/>
            <person name="Tudzynski P."/>
            <person name="Wincker P."/>
            <person name="Andrew M."/>
            <person name="Anthouard V."/>
            <person name="Beever R.E."/>
            <person name="Beffa R."/>
            <person name="Benoit I."/>
            <person name="Bouzid O."/>
            <person name="Brault B."/>
            <person name="Chen Z."/>
            <person name="Choquer M."/>
            <person name="Collemare J."/>
            <person name="Cotton P."/>
            <person name="Danchin E.G."/>
            <person name="Da Silva C."/>
            <person name="Gautier A."/>
            <person name="Giraud C."/>
            <person name="Giraud T."/>
            <person name="Gonzalez C."/>
            <person name="Grossetete S."/>
            <person name="Guldener U."/>
            <person name="Henrissat B."/>
            <person name="Howlett B.J."/>
            <person name="Kodira C."/>
            <person name="Kretschmer M."/>
            <person name="Lappartient A."/>
            <person name="Leroch M."/>
            <person name="Levis C."/>
            <person name="Mauceli E."/>
            <person name="Neuveglise C."/>
            <person name="Oeser B."/>
            <person name="Pearson M."/>
            <person name="Poulain J."/>
            <person name="Poussereau N."/>
            <person name="Quesneville H."/>
            <person name="Rascle C."/>
            <person name="Schumacher J."/>
            <person name="Segurens B."/>
            <person name="Sexton A."/>
            <person name="Silva E."/>
            <person name="Sirven C."/>
            <person name="Soanes D.M."/>
            <person name="Talbot N.J."/>
            <person name="Templeton M."/>
            <person name="Yandava C."/>
            <person name="Yarden O."/>
            <person name="Zeng Q."/>
            <person name="Rollins J.A."/>
            <person name="Lebrun M.H."/>
            <person name="Dickman M."/>
        </authorList>
    </citation>
    <scope>NUCLEOTIDE SEQUENCE [LARGE SCALE GENOMIC DNA]</scope>
    <source>
        <strain evidence="5 6">B05.10</strain>
    </source>
</reference>
<organism evidence="5 6">
    <name type="scientific">Botryotinia fuckeliana (strain B05.10)</name>
    <name type="common">Noble rot fungus</name>
    <name type="synonym">Botrytis cinerea</name>
    <dbReference type="NCBI Taxonomy" id="332648"/>
    <lineage>
        <taxon>Eukaryota</taxon>
        <taxon>Fungi</taxon>
        <taxon>Dikarya</taxon>
        <taxon>Ascomycota</taxon>
        <taxon>Pezizomycotina</taxon>
        <taxon>Leotiomycetes</taxon>
        <taxon>Helotiales</taxon>
        <taxon>Sclerotiniaceae</taxon>
        <taxon>Botrytis</taxon>
    </lineage>
</organism>
<dbReference type="InterPro" id="IPR029063">
    <property type="entry name" value="SAM-dependent_MTases_sf"/>
</dbReference>
<proteinExistence type="predicted"/>
<evidence type="ECO:0000313" key="6">
    <source>
        <dbReference type="Proteomes" id="UP000001798"/>
    </source>
</evidence>